<keyword evidence="1" id="KW-1133">Transmembrane helix</keyword>
<organism evidence="3 4">
    <name type="scientific">Nocardioides daphniae</name>
    <dbReference type="NCBI Taxonomy" id="402297"/>
    <lineage>
        <taxon>Bacteria</taxon>
        <taxon>Bacillati</taxon>
        <taxon>Actinomycetota</taxon>
        <taxon>Actinomycetes</taxon>
        <taxon>Propionibacteriales</taxon>
        <taxon>Nocardioidaceae</taxon>
        <taxon>Nocardioides</taxon>
    </lineage>
</organism>
<keyword evidence="1" id="KW-0812">Transmembrane</keyword>
<proteinExistence type="predicted"/>
<gene>
    <name evidence="3" type="ORF">E2C04_10985</name>
    <name evidence="2" type="ORF">GCM10007231_32720</name>
</gene>
<feature type="transmembrane region" description="Helical" evidence="1">
    <location>
        <begin position="108"/>
        <end position="129"/>
    </location>
</feature>
<feature type="transmembrane region" description="Helical" evidence="1">
    <location>
        <begin position="165"/>
        <end position="186"/>
    </location>
</feature>
<reference evidence="2" key="2">
    <citation type="journal article" date="2014" name="Int. J. Syst. Evol. Microbiol.">
        <title>Complete genome of a new Firmicutes species belonging to the dominant human colonic microbiota ('Ruminococcus bicirculans') reveals two chromosomes and a selective capacity to utilize plant glucans.</title>
        <authorList>
            <consortium name="NISC Comparative Sequencing Program"/>
            <person name="Wegmann U."/>
            <person name="Louis P."/>
            <person name="Goesmann A."/>
            <person name="Henrissat B."/>
            <person name="Duncan S.H."/>
            <person name="Flint H.J."/>
        </authorList>
    </citation>
    <scope>NUCLEOTIDE SEQUENCE</scope>
    <source>
        <strain evidence="2">CCM 7403</strain>
    </source>
</reference>
<keyword evidence="5" id="KW-1185">Reference proteome</keyword>
<feature type="transmembrane region" description="Helical" evidence="1">
    <location>
        <begin position="67"/>
        <end position="88"/>
    </location>
</feature>
<keyword evidence="1" id="KW-0472">Membrane</keyword>
<reference evidence="5" key="3">
    <citation type="journal article" date="2019" name="Int. J. Syst. Evol. Microbiol.">
        <title>The Global Catalogue of Microorganisms (GCM) 10K type strain sequencing project: providing services to taxonomists for standard genome sequencing and annotation.</title>
        <authorList>
            <consortium name="The Broad Institute Genomics Platform"/>
            <consortium name="The Broad Institute Genome Sequencing Center for Infectious Disease"/>
            <person name="Wu L."/>
            <person name="Ma J."/>
        </authorList>
    </citation>
    <scope>NUCLEOTIDE SEQUENCE [LARGE SCALE GENOMIC DNA]</scope>
    <source>
        <strain evidence="5">CCM 7403</strain>
    </source>
</reference>
<dbReference type="OrthoDB" id="3784190at2"/>
<reference evidence="3 4" key="1">
    <citation type="journal article" date="2008" name="Int. J. Syst. Evol. Microbiol.">
        <title>Nocardioides daphniae sp. nov., isolated from Daphnia cucullata (Crustacea: Cladocera).</title>
        <authorList>
            <person name="Toth E.M."/>
            <person name="Keki Z."/>
            <person name="Homonnay Z.G."/>
            <person name="Borsodi A.K."/>
            <person name="Marialigeti K."/>
            <person name="Schumann P."/>
        </authorList>
    </citation>
    <scope>NUCLEOTIDE SEQUENCE [LARGE SCALE GENOMIC DNA]</scope>
    <source>
        <strain evidence="3 4">JCM 16608</strain>
    </source>
</reference>
<dbReference type="RefSeq" id="WP_135832610.1">
    <property type="nucleotide sequence ID" value="NZ_BMCK01000006.1"/>
</dbReference>
<dbReference type="EMBL" id="BMCK01000006">
    <property type="protein sequence ID" value="GGD30688.1"/>
    <property type="molecule type" value="Genomic_DNA"/>
</dbReference>
<name>A0A4P7UC32_9ACTN</name>
<reference evidence="3" key="4">
    <citation type="submission" date="2019-03" db="EMBL/GenBank/DDBJ databases">
        <authorList>
            <person name="Huang Y."/>
        </authorList>
    </citation>
    <scope>NUCLEOTIDE SEQUENCE</scope>
    <source>
        <strain evidence="3">JCM 16608</strain>
    </source>
</reference>
<dbReference type="AlphaFoldDB" id="A0A4P7UC32"/>
<dbReference type="Proteomes" id="UP000630594">
    <property type="component" value="Unassembled WGS sequence"/>
</dbReference>
<evidence type="ECO:0000313" key="5">
    <source>
        <dbReference type="Proteomes" id="UP000630594"/>
    </source>
</evidence>
<protein>
    <submittedName>
        <fullName evidence="3">Uncharacterized protein</fullName>
    </submittedName>
</protein>
<dbReference type="KEGG" id="ndp:E2C04_10985"/>
<feature type="transmembrane region" description="Helical" evidence="1">
    <location>
        <begin position="198"/>
        <end position="219"/>
    </location>
</feature>
<evidence type="ECO:0000256" key="1">
    <source>
        <dbReference type="SAM" id="Phobius"/>
    </source>
</evidence>
<reference evidence="2" key="5">
    <citation type="submission" date="2024-05" db="EMBL/GenBank/DDBJ databases">
        <authorList>
            <person name="Sun Q."/>
            <person name="Sedlacek I."/>
        </authorList>
    </citation>
    <scope>NUCLEOTIDE SEQUENCE</scope>
    <source>
        <strain evidence="2">CCM 7403</strain>
    </source>
</reference>
<feature type="transmembrane region" description="Helical" evidence="1">
    <location>
        <begin position="136"/>
        <end position="153"/>
    </location>
</feature>
<evidence type="ECO:0000313" key="3">
    <source>
        <dbReference type="EMBL" id="QCC77566.1"/>
    </source>
</evidence>
<dbReference type="EMBL" id="CP038462">
    <property type="protein sequence ID" value="QCC77566.1"/>
    <property type="molecule type" value="Genomic_DNA"/>
</dbReference>
<evidence type="ECO:0000313" key="2">
    <source>
        <dbReference type="EMBL" id="GGD30688.1"/>
    </source>
</evidence>
<sequence>MAAWGQSQRRAGARRADQAERVVVSDAPVARGPVLDDRLRPVSVKRSKKIGKDVRVDATRVSGPIRVVLEPMLWLAFLSGITWVLIALDPGVRNQADDIVFYEFTLPLAIIVAAILLISTISALMWLPVSTSSTRARTAFAGLGMLASGWLFAKLHPVDTQDLLGMSWISIGVGVLLVAICAVPWPTSPSVLTRRPTGVERTVLVVLLGIAGIVAYYAWDASQVGLVGVSPGGQTGWDRLLPLLGLFVIVMAAVRFMLLRPERRADVELPDAGLPHYME</sequence>
<evidence type="ECO:0000313" key="4">
    <source>
        <dbReference type="Proteomes" id="UP000297025"/>
    </source>
</evidence>
<accession>A0A4P7UC32</accession>
<feature type="transmembrane region" description="Helical" evidence="1">
    <location>
        <begin position="239"/>
        <end position="258"/>
    </location>
</feature>
<dbReference type="Proteomes" id="UP000297025">
    <property type="component" value="Chromosome"/>
</dbReference>